<evidence type="ECO:0000256" key="3">
    <source>
        <dbReference type="ARBA" id="ARBA00022794"/>
    </source>
</evidence>
<proteinExistence type="inferred from homology"/>
<comment type="caution">
    <text evidence="12">The sequence shown here is derived from an EMBL/GenBank/DDBJ whole genome shotgun (WGS) entry which is preliminary data.</text>
</comment>
<evidence type="ECO:0000256" key="1">
    <source>
        <dbReference type="ARBA" id="ARBA00004611"/>
    </source>
</evidence>
<feature type="region of interest" description="Disordered" evidence="11">
    <location>
        <begin position="104"/>
        <end position="126"/>
    </location>
</feature>
<comment type="subcellular location">
    <subcellularLocation>
        <location evidence="8">Cell projection</location>
        <location evidence="8">Kinocilium</location>
    </subcellularLocation>
    <subcellularLocation>
        <location evidence="1">Cytoplasm</location>
        <location evidence="1">Cytoskeleton</location>
        <location evidence="1">Flagellum axoneme</location>
    </subcellularLocation>
</comment>
<sequence length="280" mass="32185">MSFLNSEDVPAFTLAGFTLNVEERATLFASLAIKKDQEKLPSIHLWGKILGINQDYLLAQSVSATSLFERKYYYTLDNLNWYQLPEVTPEERRQADSIQGRFFGDPSYEHTVPKNHEDPESSETKMREEKRLAATISSINYDVEIVPRGAYYRDLNRVVRKNPSFQGTPHLLAERCSRLPKEDFGQTHCYMHFRDGFEVTTRTLTERINKFDDAIDIFESIENDEPKGVWSVQAEVGGTVAIVRSLQWPGHTFIHSASPLRFTSFYFGTGQKNHNIGFML</sequence>
<evidence type="ECO:0000313" key="13">
    <source>
        <dbReference type="Proteomes" id="UP001527925"/>
    </source>
</evidence>
<evidence type="ECO:0000256" key="9">
    <source>
        <dbReference type="ARBA" id="ARBA00038319"/>
    </source>
</evidence>
<evidence type="ECO:0000256" key="5">
    <source>
        <dbReference type="ARBA" id="ARBA00023069"/>
    </source>
</evidence>
<keyword evidence="13" id="KW-1185">Reference proteome</keyword>
<gene>
    <name evidence="12" type="ORF">HK105_202455</name>
</gene>
<organism evidence="12 13">
    <name type="scientific">Polyrhizophydium stewartii</name>
    <dbReference type="NCBI Taxonomy" id="2732419"/>
    <lineage>
        <taxon>Eukaryota</taxon>
        <taxon>Fungi</taxon>
        <taxon>Fungi incertae sedis</taxon>
        <taxon>Chytridiomycota</taxon>
        <taxon>Chytridiomycota incertae sedis</taxon>
        <taxon>Chytridiomycetes</taxon>
        <taxon>Rhizophydiales</taxon>
        <taxon>Rhizophydiales incertae sedis</taxon>
        <taxon>Polyrhizophydium</taxon>
    </lineage>
</organism>
<evidence type="ECO:0000256" key="7">
    <source>
        <dbReference type="ARBA" id="ARBA00023273"/>
    </source>
</evidence>
<evidence type="ECO:0000256" key="11">
    <source>
        <dbReference type="SAM" id="MobiDB-lite"/>
    </source>
</evidence>
<accession>A0ABR4NET7</accession>
<dbReference type="InterPro" id="IPR055316">
    <property type="entry name" value="RSP9"/>
</dbReference>
<evidence type="ECO:0000256" key="8">
    <source>
        <dbReference type="ARBA" id="ARBA00037822"/>
    </source>
</evidence>
<evidence type="ECO:0000256" key="2">
    <source>
        <dbReference type="ARBA" id="ARBA00022490"/>
    </source>
</evidence>
<keyword evidence="3" id="KW-0970">Cilium biogenesis/degradation</keyword>
<name>A0ABR4NET7_9FUNG</name>
<keyword evidence="6" id="KW-0206">Cytoskeleton</keyword>
<keyword evidence="2" id="KW-0963">Cytoplasm</keyword>
<comment type="similarity">
    <text evidence="9">Belongs to the flagellar radial spoke RSP9 family.</text>
</comment>
<dbReference type="PANTHER" id="PTHR22069:SF0">
    <property type="entry name" value="RADIAL SPOKE HEAD PROTEIN 9 HOMOLOG"/>
    <property type="match status" value="1"/>
</dbReference>
<feature type="compositionally biased region" description="Basic and acidic residues" evidence="11">
    <location>
        <begin position="107"/>
        <end position="126"/>
    </location>
</feature>
<dbReference type="InterPro" id="IPR006802">
    <property type="entry name" value="Radial_spoke"/>
</dbReference>
<keyword evidence="5" id="KW-0969">Cilium</keyword>
<keyword evidence="7" id="KW-0966">Cell projection</keyword>
<dbReference type="PANTHER" id="PTHR22069">
    <property type="entry name" value="MITOCHONDRIAL RIBOSOMAL PROTEIN S18"/>
    <property type="match status" value="1"/>
</dbReference>
<dbReference type="Pfam" id="PF04712">
    <property type="entry name" value="Radial_spoke"/>
    <property type="match status" value="1"/>
</dbReference>
<reference evidence="12 13" key="1">
    <citation type="submission" date="2023-09" db="EMBL/GenBank/DDBJ databases">
        <title>Pangenome analysis of Batrachochytrium dendrobatidis and related Chytrids.</title>
        <authorList>
            <person name="Yacoub M.N."/>
            <person name="Stajich J.E."/>
            <person name="James T.Y."/>
        </authorList>
    </citation>
    <scope>NUCLEOTIDE SEQUENCE [LARGE SCALE GENOMIC DNA]</scope>
    <source>
        <strain evidence="12 13">JEL0888</strain>
    </source>
</reference>
<evidence type="ECO:0000256" key="6">
    <source>
        <dbReference type="ARBA" id="ARBA00023212"/>
    </source>
</evidence>
<evidence type="ECO:0000313" key="12">
    <source>
        <dbReference type="EMBL" id="KAL2918041.1"/>
    </source>
</evidence>
<protein>
    <recommendedName>
        <fullName evidence="10">Radial spoke head protein 9 homolog</fullName>
    </recommendedName>
</protein>
<evidence type="ECO:0000256" key="10">
    <source>
        <dbReference type="ARBA" id="ARBA00041080"/>
    </source>
</evidence>
<evidence type="ECO:0000256" key="4">
    <source>
        <dbReference type="ARBA" id="ARBA00022846"/>
    </source>
</evidence>
<keyword evidence="4" id="KW-0282">Flagellum</keyword>
<dbReference type="Proteomes" id="UP001527925">
    <property type="component" value="Unassembled WGS sequence"/>
</dbReference>
<dbReference type="EMBL" id="JADGIZ020000008">
    <property type="protein sequence ID" value="KAL2918041.1"/>
    <property type="molecule type" value="Genomic_DNA"/>
</dbReference>